<evidence type="ECO:0000313" key="9">
    <source>
        <dbReference type="EMBL" id="KPH55575.1"/>
    </source>
</evidence>
<organism evidence="9 10">
    <name type="scientific">Helicobacter pullorum</name>
    <dbReference type="NCBI Taxonomy" id="35818"/>
    <lineage>
        <taxon>Bacteria</taxon>
        <taxon>Pseudomonadati</taxon>
        <taxon>Campylobacterota</taxon>
        <taxon>Epsilonproteobacteria</taxon>
        <taxon>Campylobacterales</taxon>
        <taxon>Helicobacteraceae</taxon>
        <taxon>Helicobacter</taxon>
    </lineage>
</organism>
<accession>A0A0N1E8K9</accession>
<evidence type="ECO:0000256" key="7">
    <source>
        <dbReference type="RuleBase" id="RU363032"/>
    </source>
</evidence>
<feature type="domain" description="ABC transmembrane type-1" evidence="8">
    <location>
        <begin position="67"/>
        <end position="252"/>
    </location>
</feature>
<sequence>MRLKISLFLAITLILIAILAPIIFPYDPTLGNLEDKFLPPSLEHWLGTDHLGRDILSRLGYGARISIFSVFIISLLIAMSSFFVGIVTGYKGGILDNILMRICDVFLTFPTFILALFFIAIFGVGITNVILAIFLTHWAWYARMVRSIVLEVKTQKYIQAAKMLGGSDFKIMIKHILPAAFVQMIILITLDFGHMLLHISGLSFLGLGVQAPMPEWGVMIQDFAPYIMEYPLLMLYPGICIFVSVAIFNTLGESLRDKYSLESLKEQK</sequence>
<evidence type="ECO:0000259" key="8">
    <source>
        <dbReference type="PROSITE" id="PS50928"/>
    </source>
</evidence>
<evidence type="ECO:0000256" key="2">
    <source>
        <dbReference type="ARBA" id="ARBA00022448"/>
    </source>
</evidence>
<dbReference type="PATRIC" id="fig|35818.11.peg.1386"/>
<feature type="transmembrane region" description="Helical" evidence="7">
    <location>
        <begin position="171"/>
        <end position="188"/>
    </location>
</feature>
<comment type="subcellular location">
    <subcellularLocation>
        <location evidence="1 7">Cell membrane</location>
        <topology evidence="1 7">Multi-pass membrane protein</topology>
    </subcellularLocation>
</comment>
<keyword evidence="2 7" id="KW-0813">Transport</keyword>
<evidence type="ECO:0000256" key="5">
    <source>
        <dbReference type="ARBA" id="ARBA00022989"/>
    </source>
</evidence>
<dbReference type="GO" id="GO:0005886">
    <property type="term" value="C:plasma membrane"/>
    <property type="evidence" value="ECO:0007669"/>
    <property type="project" value="UniProtKB-SubCell"/>
</dbReference>
<feature type="transmembrane region" description="Helical" evidence="7">
    <location>
        <begin position="233"/>
        <end position="251"/>
    </location>
</feature>
<dbReference type="EMBL" id="JNOC01000035">
    <property type="protein sequence ID" value="KPH55575.1"/>
    <property type="molecule type" value="Genomic_DNA"/>
</dbReference>
<proteinExistence type="inferred from homology"/>
<dbReference type="SUPFAM" id="SSF161098">
    <property type="entry name" value="MetI-like"/>
    <property type="match status" value="1"/>
</dbReference>
<dbReference type="GO" id="GO:0071916">
    <property type="term" value="F:dipeptide transmembrane transporter activity"/>
    <property type="evidence" value="ECO:0007669"/>
    <property type="project" value="TreeGrafter"/>
</dbReference>
<dbReference type="PROSITE" id="PS50928">
    <property type="entry name" value="ABC_TM1"/>
    <property type="match status" value="1"/>
</dbReference>
<dbReference type="Gene3D" id="1.10.3720.10">
    <property type="entry name" value="MetI-like"/>
    <property type="match status" value="1"/>
</dbReference>
<dbReference type="Proteomes" id="UP000037997">
    <property type="component" value="Unassembled WGS sequence"/>
</dbReference>
<dbReference type="InterPro" id="IPR050366">
    <property type="entry name" value="BP-dependent_transpt_permease"/>
</dbReference>
<evidence type="ECO:0000256" key="4">
    <source>
        <dbReference type="ARBA" id="ARBA00022692"/>
    </source>
</evidence>
<evidence type="ECO:0000256" key="1">
    <source>
        <dbReference type="ARBA" id="ARBA00004651"/>
    </source>
</evidence>
<dbReference type="NCBIfam" id="NF007738">
    <property type="entry name" value="PRK10417.1"/>
    <property type="match status" value="1"/>
</dbReference>
<dbReference type="STRING" id="35818.HPU229336_02220"/>
<keyword evidence="3" id="KW-1003">Cell membrane</keyword>
<keyword evidence="4 7" id="KW-0812">Transmembrane</keyword>
<dbReference type="CDD" id="cd06261">
    <property type="entry name" value="TM_PBP2"/>
    <property type="match status" value="1"/>
</dbReference>
<dbReference type="PANTHER" id="PTHR43386">
    <property type="entry name" value="OLIGOPEPTIDE TRANSPORT SYSTEM PERMEASE PROTEIN APPC"/>
    <property type="match status" value="1"/>
</dbReference>
<dbReference type="PANTHER" id="PTHR43386:SF1">
    <property type="entry name" value="D,D-DIPEPTIDE TRANSPORT SYSTEM PERMEASE PROTEIN DDPC-RELATED"/>
    <property type="match status" value="1"/>
</dbReference>
<keyword evidence="5 7" id="KW-1133">Transmembrane helix</keyword>
<dbReference type="AlphaFoldDB" id="A0A0N1E8K9"/>
<dbReference type="InterPro" id="IPR035906">
    <property type="entry name" value="MetI-like_sf"/>
</dbReference>
<comment type="similarity">
    <text evidence="7">Belongs to the binding-protein-dependent transport system permease family.</text>
</comment>
<evidence type="ECO:0000256" key="3">
    <source>
        <dbReference type="ARBA" id="ARBA00022475"/>
    </source>
</evidence>
<gene>
    <name evidence="9" type="primary">nikC</name>
    <name evidence="9" type="ORF">HPU229334_07015</name>
</gene>
<comment type="caution">
    <text evidence="9">The sequence shown here is derived from an EMBL/GenBank/DDBJ whole genome shotgun (WGS) entry which is preliminary data.</text>
</comment>
<dbReference type="RefSeq" id="WP_054198064.1">
    <property type="nucleotide sequence ID" value="NZ_JNOC01000035.1"/>
</dbReference>
<evidence type="ECO:0000256" key="6">
    <source>
        <dbReference type="ARBA" id="ARBA00023136"/>
    </source>
</evidence>
<keyword evidence="6 7" id="KW-0472">Membrane</keyword>
<feature type="transmembrane region" description="Helical" evidence="7">
    <location>
        <begin position="111"/>
        <end position="140"/>
    </location>
</feature>
<dbReference type="InterPro" id="IPR000515">
    <property type="entry name" value="MetI-like"/>
</dbReference>
<evidence type="ECO:0000313" key="10">
    <source>
        <dbReference type="Proteomes" id="UP000037997"/>
    </source>
</evidence>
<protein>
    <submittedName>
        <fullName evidence="9">Nickel transporter permease NikC</fullName>
    </submittedName>
</protein>
<feature type="transmembrane region" description="Helical" evidence="7">
    <location>
        <begin position="65"/>
        <end position="90"/>
    </location>
</feature>
<feature type="transmembrane region" description="Helical" evidence="7">
    <location>
        <begin position="7"/>
        <end position="26"/>
    </location>
</feature>
<name>A0A0N1E8K9_9HELI</name>
<dbReference type="Pfam" id="PF00528">
    <property type="entry name" value="BPD_transp_1"/>
    <property type="match status" value="1"/>
</dbReference>
<reference evidence="9 10" key="1">
    <citation type="submission" date="2014-06" db="EMBL/GenBank/DDBJ databases">
        <title>Helicobacter pullorum isolates in fresh chicken meat - phenotypic and genotypic features.</title>
        <authorList>
            <person name="Borges V."/>
            <person name="Santos A."/>
            <person name="Correia C.B."/>
            <person name="Saraiva M."/>
            <person name="Menard A."/>
            <person name="Vieira L."/>
            <person name="Sampaio D.A."/>
            <person name="Gomes J.P."/>
            <person name="Oleastro M."/>
        </authorList>
    </citation>
    <scope>NUCLEOTIDE SEQUENCE [LARGE SCALE GENOMIC DNA]</scope>
    <source>
        <strain evidence="9 10">229334/12</strain>
    </source>
</reference>